<protein>
    <submittedName>
        <fullName evidence="1">Uncharacterized protein</fullName>
    </submittedName>
</protein>
<organism evidence="1 2">
    <name type="scientific">Nonomuraea corallina</name>
    <dbReference type="NCBI Taxonomy" id="2989783"/>
    <lineage>
        <taxon>Bacteria</taxon>
        <taxon>Bacillati</taxon>
        <taxon>Actinomycetota</taxon>
        <taxon>Actinomycetes</taxon>
        <taxon>Streptosporangiales</taxon>
        <taxon>Streptosporangiaceae</taxon>
        <taxon>Nonomuraea</taxon>
    </lineage>
</organism>
<sequence>MIRRLFYLSLGAFLSMWVMRKLQALHPHHVARKTVHNAAGMLEQVRDFTSDALGEAAGREIELRARFGLDKPDHID</sequence>
<dbReference type="RefSeq" id="WP_270156552.1">
    <property type="nucleotide sequence ID" value="NZ_JAPNNL010000079.1"/>
</dbReference>
<dbReference type="EMBL" id="JAPNNL010000079">
    <property type="protein sequence ID" value="MDA0635703.1"/>
    <property type="molecule type" value="Genomic_DNA"/>
</dbReference>
<evidence type="ECO:0000313" key="1">
    <source>
        <dbReference type="EMBL" id="MDA0635703.1"/>
    </source>
</evidence>
<gene>
    <name evidence="1" type="ORF">OUY22_19965</name>
</gene>
<proteinExistence type="predicted"/>
<accession>A0ABT4SF95</accession>
<dbReference type="Proteomes" id="UP001144036">
    <property type="component" value="Unassembled WGS sequence"/>
</dbReference>
<name>A0ABT4SF95_9ACTN</name>
<keyword evidence="2" id="KW-1185">Reference proteome</keyword>
<evidence type="ECO:0000313" key="2">
    <source>
        <dbReference type="Proteomes" id="UP001144036"/>
    </source>
</evidence>
<reference evidence="1" key="1">
    <citation type="submission" date="2022-11" db="EMBL/GenBank/DDBJ databases">
        <title>Nonomuraea corallina sp. nov., a new species of the genus Nonomuraea isolated from sea side sediment in Thai sea.</title>
        <authorList>
            <person name="Ngamcharungchit C."/>
            <person name="Matsumoto A."/>
            <person name="Suriyachadkun C."/>
            <person name="Panbangred W."/>
            <person name="Inahashi Y."/>
            <person name="Intra B."/>
        </authorList>
    </citation>
    <scope>NUCLEOTIDE SEQUENCE</scope>
    <source>
        <strain evidence="1">MCN248</strain>
    </source>
</reference>
<comment type="caution">
    <text evidence="1">The sequence shown here is derived from an EMBL/GenBank/DDBJ whole genome shotgun (WGS) entry which is preliminary data.</text>
</comment>